<evidence type="ECO:0000256" key="1">
    <source>
        <dbReference type="ARBA" id="ARBA00000085"/>
    </source>
</evidence>
<dbReference type="CDD" id="cd00082">
    <property type="entry name" value="HisKA"/>
    <property type="match status" value="1"/>
</dbReference>
<dbReference type="InterPro" id="IPR036097">
    <property type="entry name" value="HisK_dim/P_sf"/>
</dbReference>
<feature type="domain" description="PAS" evidence="13">
    <location>
        <begin position="1"/>
        <end position="73"/>
    </location>
</feature>
<dbReference type="Pfam" id="PF02518">
    <property type="entry name" value="HATPase_c"/>
    <property type="match status" value="1"/>
</dbReference>
<dbReference type="SMART" id="SM00448">
    <property type="entry name" value="REC"/>
    <property type="match status" value="1"/>
</dbReference>
<dbReference type="Pfam" id="PF00512">
    <property type="entry name" value="HisKA"/>
    <property type="match status" value="1"/>
</dbReference>
<dbReference type="Gene3D" id="3.30.565.10">
    <property type="entry name" value="Histidine kinase-like ATPase, C-terminal domain"/>
    <property type="match status" value="1"/>
</dbReference>
<keyword evidence="15" id="KW-1185">Reference proteome</keyword>
<dbReference type="Gene3D" id="1.10.287.130">
    <property type="match status" value="1"/>
</dbReference>
<feature type="domain" description="Response regulatory" evidence="12">
    <location>
        <begin position="560"/>
        <end position="681"/>
    </location>
</feature>
<evidence type="ECO:0000256" key="4">
    <source>
        <dbReference type="ARBA" id="ARBA00022553"/>
    </source>
</evidence>
<dbReference type="Pfam" id="PF00072">
    <property type="entry name" value="Response_reg"/>
    <property type="match status" value="1"/>
</dbReference>
<evidence type="ECO:0000259" key="12">
    <source>
        <dbReference type="PROSITE" id="PS50110"/>
    </source>
</evidence>
<dbReference type="SUPFAM" id="SSF47384">
    <property type="entry name" value="Homodimeric domain of signal transducing histidine kinase"/>
    <property type="match status" value="1"/>
</dbReference>
<comment type="catalytic activity">
    <reaction evidence="1">
        <text>ATP + protein L-histidine = ADP + protein N-phospho-L-histidine.</text>
        <dbReference type="EC" id="2.7.13.3"/>
    </reaction>
</comment>
<dbReference type="InterPro" id="IPR004358">
    <property type="entry name" value="Sig_transdc_His_kin-like_C"/>
</dbReference>
<evidence type="ECO:0000313" key="14">
    <source>
        <dbReference type="EMBL" id="NBJ91069.1"/>
    </source>
</evidence>
<dbReference type="PRINTS" id="PR00344">
    <property type="entry name" value="BCTRLSENSOR"/>
</dbReference>
<dbReference type="InterPro" id="IPR005467">
    <property type="entry name" value="His_kinase_dom"/>
</dbReference>
<dbReference type="CDD" id="cd00130">
    <property type="entry name" value="PAS"/>
    <property type="match status" value="1"/>
</dbReference>
<protein>
    <recommendedName>
        <fullName evidence="3">Stage 0 sporulation protein A homolog</fullName>
        <ecNumber evidence="2">2.7.13.3</ecNumber>
    </recommendedName>
</protein>
<dbReference type="InterPro" id="IPR003661">
    <property type="entry name" value="HisK_dim/P_dom"/>
</dbReference>
<keyword evidence="6" id="KW-0418">Kinase</keyword>
<dbReference type="SMART" id="SM00387">
    <property type="entry name" value="HATPase_c"/>
    <property type="match status" value="1"/>
</dbReference>
<dbReference type="NCBIfam" id="TIGR00229">
    <property type="entry name" value="sensory_box"/>
    <property type="match status" value="1"/>
</dbReference>
<dbReference type="InterPro" id="IPR011006">
    <property type="entry name" value="CheY-like_superfamily"/>
</dbReference>
<dbReference type="EC" id="2.7.13.3" evidence="2"/>
<dbReference type="InterPro" id="IPR036890">
    <property type="entry name" value="HATPase_C_sf"/>
</dbReference>
<feature type="coiled-coil region" evidence="10">
    <location>
        <begin position="114"/>
        <end position="152"/>
    </location>
</feature>
<keyword evidence="4 9" id="KW-0597">Phosphoprotein</keyword>
<dbReference type="InterPro" id="IPR000014">
    <property type="entry name" value="PAS"/>
</dbReference>
<evidence type="ECO:0000256" key="9">
    <source>
        <dbReference type="PROSITE-ProRule" id="PRU00169"/>
    </source>
</evidence>
<dbReference type="PROSITE" id="PS50112">
    <property type="entry name" value="PAS"/>
    <property type="match status" value="1"/>
</dbReference>
<dbReference type="Proteomes" id="UP001154420">
    <property type="component" value="Unassembled WGS sequence"/>
</dbReference>
<evidence type="ECO:0000256" key="5">
    <source>
        <dbReference type="ARBA" id="ARBA00022679"/>
    </source>
</evidence>
<dbReference type="SUPFAM" id="SSF55874">
    <property type="entry name" value="ATPase domain of HSP90 chaperone/DNA topoisomerase II/histidine kinase"/>
    <property type="match status" value="1"/>
</dbReference>
<feature type="modified residue" description="4-aspartylphosphate" evidence="9">
    <location>
        <position position="612"/>
    </location>
</feature>
<feature type="domain" description="Histidine kinase" evidence="11">
    <location>
        <begin position="314"/>
        <end position="537"/>
    </location>
</feature>
<evidence type="ECO:0000256" key="7">
    <source>
        <dbReference type="ARBA" id="ARBA00023012"/>
    </source>
</evidence>
<dbReference type="PROSITE" id="PS50109">
    <property type="entry name" value="HIS_KIN"/>
    <property type="match status" value="1"/>
</dbReference>
<evidence type="ECO:0000259" key="13">
    <source>
        <dbReference type="PROSITE" id="PS50112"/>
    </source>
</evidence>
<dbReference type="Gene3D" id="3.30.450.20">
    <property type="entry name" value="PAS domain"/>
    <property type="match status" value="1"/>
</dbReference>
<dbReference type="InterPro" id="IPR013655">
    <property type="entry name" value="PAS_fold_3"/>
</dbReference>
<organism evidence="14 15">
    <name type="scientific">Parablautia muri</name>
    <dbReference type="NCBI Taxonomy" id="2320879"/>
    <lineage>
        <taxon>Bacteria</taxon>
        <taxon>Bacillati</taxon>
        <taxon>Bacillota</taxon>
        <taxon>Clostridia</taxon>
        <taxon>Lachnospirales</taxon>
        <taxon>Lachnospiraceae</taxon>
        <taxon>Parablautia</taxon>
    </lineage>
</organism>
<keyword evidence="10" id="KW-0175">Coiled coil</keyword>
<dbReference type="PROSITE" id="PS50110">
    <property type="entry name" value="RESPONSE_REGULATORY"/>
    <property type="match status" value="1"/>
</dbReference>
<evidence type="ECO:0000256" key="2">
    <source>
        <dbReference type="ARBA" id="ARBA00012438"/>
    </source>
</evidence>
<dbReference type="GO" id="GO:0000155">
    <property type="term" value="F:phosphorelay sensor kinase activity"/>
    <property type="evidence" value="ECO:0007669"/>
    <property type="project" value="InterPro"/>
</dbReference>
<dbReference type="PANTHER" id="PTHR43047:SF64">
    <property type="entry name" value="HISTIDINE KINASE CONTAINING CHEY-HOMOLOGOUS RECEIVER DOMAIN AND PAS DOMAIN-RELATED"/>
    <property type="match status" value="1"/>
</dbReference>
<dbReference type="SMART" id="SM00388">
    <property type="entry name" value="HisKA"/>
    <property type="match status" value="1"/>
</dbReference>
<evidence type="ECO:0000256" key="3">
    <source>
        <dbReference type="ARBA" id="ARBA00018672"/>
    </source>
</evidence>
<dbReference type="InterPro" id="IPR001789">
    <property type="entry name" value="Sig_transdc_resp-reg_receiver"/>
</dbReference>
<dbReference type="PANTHER" id="PTHR43047">
    <property type="entry name" value="TWO-COMPONENT HISTIDINE PROTEIN KINASE"/>
    <property type="match status" value="1"/>
</dbReference>
<evidence type="ECO:0000256" key="8">
    <source>
        <dbReference type="ARBA" id="ARBA00024867"/>
    </source>
</evidence>
<dbReference type="Gene3D" id="3.40.50.2300">
    <property type="match status" value="1"/>
</dbReference>
<sequence length="681" mass="77871">MRTVIDKMPGGFFIYRADGNEEIIYANEAILRIFNCDTMEEFKELTGNSFRGIVHPDDLDEVEKSIGEQITESKYDLDYVEYRIIQKGGEIRWIEDYGHFTHSELYGDVFYVFVGDATEKRKRQEEEKRREQLELRNQIDAYDKKLEMINREQLRRLELIDGLSIDYESIFHLDFNEGIFHPYQVSERIYNSFKDKKYELSVFAEFLSNYAKDWVYPEDMEFFLKAVDYEYIKEQLSGNKVYHVNYRIVKNGEIEHMQLCVVNVGNVRNGSQVVVGCRSNDDAVRHETVQNRLLEEAMIQAKSSNKAKDVLLANMSHDIRTPMNAIIGFTALAKAHLKDSEKLQGFLNKIEDSGQDLLQLLDDMLELSRLETSRDHLMEAECNLHDIMEEVEADILPKAQAKGIRFSLEANGIVHPYIYSNRDYLMQIFLRIAGNAVNYTKKGGEIGFSVVEQRASDQFAIFQFTIEDTGIGISESFITHIFEPFEREKNTTLSGVRGTGLGLSIVKNIVEMMGGTIEVSSIFGKGSRFIVTLNLKLQDKGGRQKELPLIRKEHHTEKGKILVVEDNRINLEIMTALLTDAGYVVDTAENGSVAVKMLKNSQPNEYFLVLMDIQMPVMDGHTATRKIRRLANSTLANIPIIALSANAFEEDRKKSMECGMNAHLAKPVNMKELLGLIEGIA</sequence>
<evidence type="ECO:0000256" key="10">
    <source>
        <dbReference type="SAM" id="Coils"/>
    </source>
</evidence>
<dbReference type="OrthoDB" id="9803190at2"/>
<keyword evidence="7" id="KW-0902">Two-component regulatory system</keyword>
<dbReference type="CDD" id="cd17546">
    <property type="entry name" value="REC_hyHK_CKI1_RcsC-like"/>
    <property type="match status" value="1"/>
</dbReference>
<name>A0A9X5BC03_9FIRM</name>
<comment type="function">
    <text evidence="8">May play the central regulatory role in sporulation. It may be an element of the effector pathway responsible for the activation of sporulation genes in response to nutritional stress. Spo0A may act in concert with spo0H (a sigma factor) to control the expression of some genes that are critical to the sporulation process.</text>
</comment>
<dbReference type="SUPFAM" id="SSF52172">
    <property type="entry name" value="CheY-like"/>
    <property type="match status" value="1"/>
</dbReference>
<evidence type="ECO:0000259" key="11">
    <source>
        <dbReference type="PROSITE" id="PS50109"/>
    </source>
</evidence>
<gene>
    <name evidence="14" type="ORF">D5281_00310</name>
</gene>
<comment type="caution">
    <text evidence="14">The sequence shown here is derived from an EMBL/GenBank/DDBJ whole genome shotgun (WGS) entry which is preliminary data.</text>
</comment>
<keyword evidence="5" id="KW-0808">Transferase</keyword>
<reference evidence="14" key="1">
    <citation type="submission" date="2018-09" db="EMBL/GenBank/DDBJ databases">
        <title>Murine metabolic-syndrome-specific gut microbial biobank.</title>
        <authorList>
            <person name="Liu C."/>
        </authorList>
    </citation>
    <scope>NUCLEOTIDE SEQUENCE</scope>
    <source>
        <strain evidence="14">D42-62</strain>
    </source>
</reference>
<dbReference type="EMBL" id="QZDT01000001">
    <property type="protein sequence ID" value="NBJ91069.1"/>
    <property type="molecule type" value="Genomic_DNA"/>
</dbReference>
<evidence type="ECO:0000313" key="15">
    <source>
        <dbReference type="Proteomes" id="UP001154420"/>
    </source>
</evidence>
<dbReference type="Pfam" id="PF08447">
    <property type="entry name" value="PAS_3"/>
    <property type="match status" value="1"/>
</dbReference>
<dbReference type="InterPro" id="IPR003594">
    <property type="entry name" value="HATPase_dom"/>
</dbReference>
<dbReference type="AlphaFoldDB" id="A0A9X5BC03"/>
<dbReference type="SUPFAM" id="SSF55785">
    <property type="entry name" value="PYP-like sensor domain (PAS domain)"/>
    <property type="match status" value="1"/>
</dbReference>
<evidence type="ECO:0000256" key="6">
    <source>
        <dbReference type="ARBA" id="ARBA00022777"/>
    </source>
</evidence>
<proteinExistence type="predicted"/>
<dbReference type="InterPro" id="IPR035965">
    <property type="entry name" value="PAS-like_dom_sf"/>
</dbReference>
<accession>A0A9X5BC03</accession>